<keyword evidence="3" id="KW-1185">Reference proteome</keyword>
<organism evidence="2 3">
    <name type="scientific">Romboutsia faecis</name>
    <dbReference type="NCBI Taxonomy" id="2764597"/>
    <lineage>
        <taxon>Bacteria</taxon>
        <taxon>Bacillati</taxon>
        <taxon>Bacillota</taxon>
        <taxon>Clostridia</taxon>
        <taxon>Peptostreptococcales</taxon>
        <taxon>Peptostreptococcaceae</taxon>
        <taxon>Romboutsia</taxon>
    </lineage>
</organism>
<dbReference type="Proteomes" id="UP000609849">
    <property type="component" value="Unassembled WGS sequence"/>
</dbReference>
<evidence type="ECO:0000259" key="1">
    <source>
        <dbReference type="Pfam" id="PF00882"/>
    </source>
</evidence>
<evidence type="ECO:0000313" key="3">
    <source>
        <dbReference type="Proteomes" id="UP000609849"/>
    </source>
</evidence>
<protein>
    <submittedName>
        <fullName evidence="2">Zinc dependent phospholipase C family protein</fullName>
    </submittedName>
</protein>
<gene>
    <name evidence="2" type="ORF">H8923_06135</name>
</gene>
<reference evidence="2 3" key="1">
    <citation type="submission" date="2020-08" db="EMBL/GenBank/DDBJ databases">
        <authorList>
            <person name="Liu C."/>
            <person name="Sun Q."/>
        </authorList>
    </citation>
    <scope>NUCLEOTIDE SEQUENCE [LARGE SCALE GENOMIC DNA]</scope>
    <source>
        <strain evidence="2 3">NSJ-18</strain>
    </source>
</reference>
<name>A0ABR7JN97_9FIRM</name>
<sequence>MPRAITHYLFALDCLDILDSYTKNIINENYDMYILGCQGPNFFNYYNDFSFFNNKNISQLSAIIHNKNINRFIKNMIMYSKNKENLKYVFNDINFSNICISYIYGYLTHYILDKESHPYIYNLQKNLRDKYKYKSSIALHKSIETHIDSLLLLKFKNLKPYEFKDYLNINLKNNELLILSDMYSYLVCSVYNKNVSCNDIKKSFHTFKKVENKINSSPNIISKIYLNIKNKTAKSSYIDNEVYSNYTHCINDLLNERHNKWIDPFSKQESNQSYLDIYINSLKLYIDLINDLNLYLDCKISLSSLLLKLDNKSFLTNQNCNTDNVISI</sequence>
<dbReference type="Pfam" id="PF00882">
    <property type="entry name" value="Zn_dep_PLPC"/>
    <property type="match status" value="1"/>
</dbReference>
<evidence type="ECO:0000313" key="2">
    <source>
        <dbReference type="EMBL" id="MBC5996335.1"/>
    </source>
</evidence>
<comment type="caution">
    <text evidence="2">The sequence shown here is derived from an EMBL/GenBank/DDBJ whole genome shotgun (WGS) entry which is preliminary data.</text>
</comment>
<dbReference type="EMBL" id="JACRWE010000002">
    <property type="protein sequence ID" value="MBC5996335.1"/>
    <property type="molecule type" value="Genomic_DNA"/>
</dbReference>
<dbReference type="RefSeq" id="WP_172976732.1">
    <property type="nucleotide sequence ID" value="NZ_JACRWE010000002.1"/>
</dbReference>
<accession>A0ABR7JN97</accession>
<proteinExistence type="predicted"/>
<feature type="domain" description="Phospholipase C/D" evidence="1">
    <location>
        <begin position="6"/>
        <end position="163"/>
    </location>
</feature>
<dbReference type="InterPro" id="IPR029002">
    <property type="entry name" value="PLPC/GPLD1"/>
</dbReference>